<dbReference type="PANTHER" id="PTHR28006">
    <property type="entry name" value="MONOPOLIN COMPLEX SUBUNIT CSM1"/>
    <property type="match status" value="1"/>
</dbReference>
<evidence type="ECO:0000256" key="2">
    <source>
        <dbReference type="SAM" id="MobiDB-lite"/>
    </source>
</evidence>
<dbReference type="GO" id="GO:0034506">
    <property type="term" value="C:chromosome, centromeric core domain"/>
    <property type="evidence" value="ECO:0007669"/>
    <property type="project" value="TreeGrafter"/>
</dbReference>
<dbReference type="Proteomes" id="UP000467700">
    <property type="component" value="Unassembled WGS sequence"/>
</dbReference>
<feature type="coiled-coil region" evidence="1">
    <location>
        <begin position="279"/>
        <end position="425"/>
    </location>
</feature>
<sequence>MVLGQYSQPLLHSPTSLFHTSYFFCSPFCLGLGFDTHIIIFLSLFDEPPPRSTPAYAMSDSDDFGGLGATTPNISRKLPPSNAAATAGPSRAGGASNRKKAPPSVIAISNTSDDDEVVKPKRRTGKRQRKDEEEAQEEEAPGHEDDIAEVGGDDEDDEVREIERPTTKTSKGAATKARGGSKKPTMVNGKSNVQTAAAATTAAKGKGKAKPTTKAAAKASSSRQKQAEPEEIEVDPIEVLDDDEMDVEEPPVGLARAINNAAGWSKKSNGKAPAKQRGDAALEERLQQAHRHIEDLTRQLEELNQVRRTEAEQLLERMEVQYQAQLQAKESLIQELTTQLQKEHPLLRAGKGAFEILTREEANKEMEGLQKQVKAYKEAVRERDYRLQSMEEEKETLKQAQNDLRVELQLEVERANALVAKAQQRPPPSAARPRAGGILPSSEDPKIVEVIRFYEDLTNLLVPNMKLQQGKHLGLDEWGLNCLYTHRDVSNKDIPTKSLNFTLRLCHDIRSGESEPITSKDQLVESVHYTPHELEKETEEFREALKFLKDTFTFERDQLSLFLRTLHDYMSGEGGDGDGDEEDDDVQVIG</sequence>
<dbReference type="InterPro" id="IPR040349">
    <property type="entry name" value="Csm1/Pcs1"/>
</dbReference>
<protein>
    <recommendedName>
        <fullName evidence="5">Monopolin complex subunit Csm1/Pcs1 C-terminal domain-containing protein</fullName>
    </recommendedName>
</protein>
<accession>A0A8S0XU23</accession>
<keyword evidence="4" id="KW-1185">Reference proteome</keyword>
<dbReference type="GO" id="GO:0033551">
    <property type="term" value="C:monopolin complex"/>
    <property type="evidence" value="ECO:0007669"/>
    <property type="project" value="InterPro"/>
</dbReference>
<dbReference type="CDD" id="cd23787">
    <property type="entry name" value="RWD_CSM1"/>
    <property type="match status" value="1"/>
</dbReference>
<dbReference type="PANTHER" id="PTHR28006:SF1">
    <property type="entry name" value="MONOPOLIN COMPLEX SUBUNIT CSM1"/>
    <property type="match status" value="1"/>
</dbReference>
<dbReference type="GO" id="GO:0051315">
    <property type="term" value="P:attachment of mitotic spindle microtubules to kinetochore"/>
    <property type="evidence" value="ECO:0007669"/>
    <property type="project" value="TreeGrafter"/>
</dbReference>
<dbReference type="GO" id="GO:1990644">
    <property type="term" value="F:microtubule site clamp"/>
    <property type="evidence" value="ECO:0007669"/>
    <property type="project" value="TreeGrafter"/>
</dbReference>
<feature type="region of interest" description="Disordered" evidence="2">
    <location>
        <begin position="53"/>
        <end position="244"/>
    </location>
</feature>
<comment type="caution">
    <text evidence="3">The sequence shown here is derived from an EMBL/GenBank/DDBJ whole genome shotgun (WGS) entry which is preliminary data.</text>
</comment>
<proteinExistence type="predicted"/>
<evidence type="ECO:0000313" key="4">
    <source>
        <dbReference type="Proteomes" id="UP000467700"/>
    </source>
</evidence>
<evidence type="ECO:0000256" key="1">
    <source>
        <dbReference type="SAM" id="Coils"/>
    </source>
</evidence>
<keyword evidence="1" id="KW-0175">Coiled coil</keyword>
<name>A0A8S0XU23_CYCAE</name>
<dbReference type="GO" id="GO:0072686">
    <property type="term" value="C:mitotic spindle"/>
    <property type="evidence" value="ECO:0007669"/>
    <property type="project" value="TreeGrafter"/>
</dbReference>
<reference evidence="3 4" key="1">
    <citation type="submission" date="2020-01" db="EMBL/GenBank/DDBJ databases">
        <authorList>
            <person name="Gupta K D."/>
        </authorList>
    </citation>
    <scope>NUCLEOTIDE SEQUENCE [LARGE SCALE GENOMIC DNA]</scope>
</reference>
<evidence type="ECO:0000313" key="3">
    <source>
        <dbReference type="EMBL" id="CAA7271494.1"/>
    </source>
</evidence>
<gene>
    <name evidence="3" type="ORF">AAE3_LOCUS13982</name>
</gene>
<feature type="compositionally biased region" description="Acidic residues" evidence="2">
    <location>
        <begin position="229"/>
        <end position="244"/>
    </location>
</feature>
<dbReference type="EMBL" id="CACVBS010000112">
    <property type="protein sequence ID" value="CAA7271494.1"/>
    <property type="molecule type" value="Genomic_DNA"/>
</dbReference>
<dbReference type="GO" id="GO:0005730">
    <property type="term" value="C:nucleolus"/>
    <property type="evidence" value="ECO:0007669"/>
    <property type="project" value="TreeGrafter"/>
</dbReference>
<feature type="compositionally biased region" description="Low complexity" evidence="2">
    <location>
        <begin position="167"/>
        <end position="178"/>
    </location>
</feature>
<evidence type="ECO:0008006" key="5">
    <source>
        <dbReference type="Google" id="ProtNLM"/>
    </source>
</evidence>
<dbReference type="OrthoDB" id="3216420at2759"/>
<dbReference type="GO" id="GO:0045144">
    <property type="term" value="P:meiotic sister chromatid segregation"/>
    <property type="evidence" value="ECO:0007669"/>
    <property type="project" value="TreeGrafter"/>
</dbReference>
<feature type="compositionally biased region" description="Low complexity" evidence="2">
    <location>
        <begin position="195"/>
        <end position="204"/>
    </location>
</feature>
<dbReference type="AlphaFoldDB" id="A0A8S0XU23"/>
<organism evidence="3 4">
    <name type="scientific">Cyclocybe aegerita</name>
    <name type="common">Black poplar mushroom</name>
    <name type="synonym">Agrocybe aegerita</name>
    <dbReference type="NCBI Taxonomy" id="1973307"/>
    <lineage>
        <taxon>Eukaryota</taxon>
        <taxon>Fungi</taxon>
        <taxon>Dikarya</taxon>
        <taxon>Basidiomycota</taxon>
        <taxon>Agaricomycotina</taxon>
        <taxon>Agaricomycetes</taxon>
        <taxon>Agaricomycetidae</taxon>
        <taxon>Agaricales</taxon>
        <taxon>Agaricineae</taxon>
        <taxon>Bolbitiaceae</taxon>
        <taxon>Cyclocybe</taxon>
    </lineage>
</organism>
<feature type="compositionally biased region" description="Acidic residues" evidence="2">
    <location>
        <begin position="146"/>
        <end position="160"/>
    </location>
</feature>